<dbReference type="GO" id="GO:0030170">
    <property type="term" value="F:pyridoxal phosphate binding"/>
    <property type="evidence" value="ECO:0007669"/>
    <property type="project" value="InterPro"/>
</dbReference>
<keyword evidence="8" id="KW-0791">Threonine biosynthesis</keyword>
<dbReference type="Pfam" id="PF14821">
    <property type="entry name" value="Thr_synth_N"/>
    <property type="match status" value="1"/>
</dbReference>
<feature type="modified residue" description="N6-(pyridoxal phosphate)lysine" evidence="12">
    <location>
        <position position="112"/>
    </location>
</feature>
<dbReference type="EMBL" id="AYYQ01000036">
    <property type="protein sequence ID" value="KRM67546.1"/>
    <property type="molecule type" value="Genomic_DNA"/>
</dbReference>
<dbReference type="PATRIC" id="fig|1423781.4.peg.715"/>
<evidence type="ECO:0000256" key="6">
    <source>
        <dbReference type="ARBA" id="ARBA00018679"/>
    </source>
</evidence>
<comment type="pathway">
    <text evidence="3">Amino-acid biosynthesis; L-threonine biosynthesis; L-threonine from L-aspartate: step 5/5.</text>
</comment>
<dbReference type="Gene3D" id="3.90.1380.10">
    <property type="entry name" value="Threonine synthase, N-terminal domain"/>
    <property type="match status" value="1"/>
</dbReference>
<comment type="function">
    <text evidence="2">Catalyzes the gamma-elimination of phosphate from L-phosphohomoserine and the beta-addition of water to produce L-threonine.</text>
</comment>
<evidence type="ECO:0000256" key="4">
    <source>
        <dbReference type="ARBA" id="ARBA00005517"/>
    </source>
</evidence>
<evidence type="ECO:0000259" key="14">
    <source>
        <dbReference type="Pfam" id="PF14821"/>
    </source>
</evidence>
<reference evidence="15 16" key="1">
    <citation type="journal article" date="2015" name="Genome Announc.">
        <title>Expanding the biotechnology potential of lactobacilli through comparative genomics of 213 strains and associated genera.</title>
        <authorList>
            <person name="Sun Z."/>
            <person name="Harris H.M."/>
            <person name="McCann A."/>
            <person name="Guo C."/>
            <person name="Argimon S."/>
            <person name="Zhang W."/>
            <person name="Yang X."/>
            <person name="Jeffery I.B."/>
            <person name="Cooney J.C."/>
            <person name="Kagawa T.F."/>
            <person name="Liu W."/>
            <person name="Song Y."/>
            <person name="Salvetti E."/>
            <person name="Wrobel A."/>
            <person name="Rasinkangas P."/>
            <person name="Parkhill J."/>
            <person name="Rea M.C."/>
            <person name="O'Sullivan O."/>
            <person name="Ritari J."/>
            <person name="Douillard F.P."/>
            <person name="Paul Ross R."/>
            <person name="Yang R."/>
            <person name="Briner A.E."/>
            <person name="Felis G.E."/>
            <person name="de Vos W.M."/>
            <person name="Barrangou R."/>
            <person name="Klaenhammer T.R."/>
            <person name="Caufield P.W."/>
            <person name="Cui Y."/>
            <person name="Zhang H."/>
            <person name="O'Toole P.W."/>
        </authorList>
    </citation>
    <scope>NUCLEOTIDE SEQUENCE [LARGE SCALE GENOMIC DNA]</scope>
    <source>
        <strain evidence="15 16">DSM 23829</strain>
    </source>
</reference>
<keyword evidence="7" id="KW-0028">Amino-acid biosynthesis</keyword>
<dbReference type="EC" id="4.2.3.1" evidence="5 11"/>
<protein>
    <recommendedName>
        <fullName evidence="6 11">Threonine synthase</fullName>
        <ecNumber evidence="5 11">4.2.3.1</ecNumber>
    </recommendedName>
</protein>
<dbReference type="GO" id="GO:0009088">
    <property type="term" value="P:threonine biosynthetic process"/>
    <property type="evidence" value="ECO:0007669"/>
    <property type="project" value="UniProtKB-UniRule"/>
</dbReference>
<comment type="caution">
    <text evidence="15">The sequence shown here is derived from an EMBL/GenBank/DDBJ whole genome shotgun (WGS) entry which is preliminary data.</text>
</comment>
<dbReference type="PANTHER" id="PTHR43515:SF1">
    <property type="entry name" value="THREONINE SYNTHASE-LIKE 1"/>
    <property type="match status" value="1"/>
</dbReference>
<accession>A0A0R2ALG1</accession>
<dbReference type="OrthoDB" id="9763107at2"/>
<dbReference type="InterPro" id="IPR037158">
    <property type="entry name" value="Thr_synth_N_sf"/>
</dbReference>
<feature type="domain" description="Threonine synthase N-terminal" evidence="14">
    <location>
        <begin position="4"/>
        <end position="80"/>
    </location>
</feature>
<dbReference type="InterPro" id="IPR004450">
    <property type="entry name" value="Thr_synthase-like"/>
</dbReference>
<dbReference type="NCBIfam" id="TIGR00260">
    <property type="entry name" value="thrC"/>
    <property type="match status" value="1"/>
</dbReference>
<evidence type="ECO:0000256" key="1">
    <source>
        <dbReference type="ARBA" id="ARBA00001933"/>
    </source>
</evidence>
<evidence type="ECO:0000256" key="2">
    <source>
        <dbReference type="ARBA" id="ARBA00003648"/>
    </source>
</evidence>
<dbReference type="STRING" id="1423781.FD06_GL000697"/>
<comment type="cofactor">
    <cofactor evidence="1 12">
        <name>pyridoxal 5'-phosphate</name>
        <dbReference type="ChEBI" id="CHEBI:597326"/>
    </cofactor>
</comment>
<dbReference type="PANTHER" id="PTHR43515">
    <property type="entry name" value="THREONINE SYNTHASE-LIKE 1"/>
    <property type="match status" value="1"/>
</dbReference>
<evidence type="ECO:0000256" key="3">
    <source>
        <dbReference type="ARBA" id="ARBA00004979"/>
    </source>
</evidence>
<dbReference type="AlphaFoldDB" id="A0A0R2ALG1"/>
<dbReference type="InterPro" id="IPR036052">
    <property type="entry name" value="TrpB-like_PALP_sf"/>
</dbReference>
<evidence type="ECO:0000259" key="13">
    <source>
        <dbReference type="Pfam" id="PF00291"/>
    </source>
</evidence>
<evidence type="ECO:0000256" key="12">
    <source>
        <dbReference type="PIRSR" id="PIRSR604450-51"/>
    </source>
</evidence>
<dbReference type="UniPathway" id="UPA00050">
    <property type="reaction ID" value="UER00065"/>
</dbReference>
<dbReference type="GO" id="GO:0005737">
    <property type="term" value="C:cytoplasm"/>
    <property type="evidence" value="ECO:0007669"/>
    <property type="project" value="TreeGrafter"/>
</dbReference>
<gene>
    <name evidence="15" type="ORF">FD06_GL000697</name>
</gene>
<dbReference type="GO" id="GO:0004795">
    <property type="term" value="F:threonine synthase activity"/>
    <property type="evidence" value="ECO:0007669"/>
    <property type="project" value="UniProtKB-UniRule"/>
</dbReference>
<evidence type="ECO:0000256" key="9">
    <source>
        <dbReference type="ARBA" id="ARBA00022898"/>
    </source>
</evidence>
<organism evidence="15 16">
    <name type="scientific">Apilactobacillus ozensis DSM 23829 = JCM 17196</name>
    <dbReference type="NCBI Taxonomy" id="1423781"/>
    <lineage>
        <taxon>Bacteria</taxon>
        <taxon>Bacillati</taxon>
        <taxon>Bacillota</taxon>
        <taxon>Bacilli</taxon>
        <taxon>Lactobacillales</taxon>
        <taxon>Lactobacillaceae</taxon>
        <taxon>Apilactobacillus</taxon>
    </lineage>
</organism>
<dbReference type="Gene3D" id="3.40.50.1100">
    <property type="match status" value="2"/>
</dbReference>
<evidence type="ECO:0000256" key="11">
    <source>
        <dbReference type="NCBIfam" id="TIGR00260"/>
    </source>
</evidence>
<evidence type="ECO:0000256" key="8">
    <source>
        <dbReference type="ARBA" id="ARBA00022697"/>
    </source>
</evidence>
<evidence type="ECO:0000313" key="15">
    <source>
        <dbReference type="EMBL" id="KRM67546.1"/>
    </source>
</evidence>
<dbReference type="Proteomes" id="UP000052012">
    <property type="component" value="Unassembled WGS sequence"/>
</dbReference>
<proteinExistence type="inferred from homology"/>
<keyword evidence="16" id="KW-1185">Reference proteome</keyword>
<dbReference type="InterPro" id="IPR000634">
    <property type="entry name" value="Ser/Thr_deHydtase_PyrdxlP-BS"/>
</dbReference>
<dbReference type="CDD" id="cd01560">
    <property type="entry name" value="Thr-synth_2"/>
    <property type="match status" value="1"/>
</dbReference>
<evidence type="ECO:0000256" key="10">
    <source>
        <dbReference type="ARBA" id="ARBA00049144"/>
    </source>
</evidence>
<feature type="domain" description="Tryptophan synthase beta chain-like PALP" evidence="13">
    <location>
        <begin position="101"/>
        <end position="407"/>
    </location>
</feature>
<comment type="similarity">
    <text evidence="4">Belongs to the threonine synthase family.</text>
</comment>
<evidence type="ECO:0000256" key="5">
    <source>
        <dbReference type="ARBA" id="ARBA00013028"/>
    </source>
</evidence>
<name>A0A0R2ALG1_9LACO</name>
<dbReference type="Pfam" id="PF00291">
    <property type="entry name" value="PALP"/>
    <property type="match status" value="1"/>
</dbReference>
<dbReference type="RefSeq" id="WP_056967010.1">
    <property type="nucleotide sequence ID" value="NZ_AYYQ01000036.1"/>
</dbReference>
<evidence type="ECO:0000313" key="16">
    <source>
        <dbReference type="Proteomes" id="UP000052012"/>
    </source>
</evidence>
<dbReference type="InterPro" id="IPR029144">
    <property type="entry name" value="Thr_synth_N"/>
</dbReference>
<comment type="catalytic activity">
    <reaction evidence="10">
        <text>O-phospho-L-homoserine + H2O = L-threonine + phosphate</text>
        <dbReference type="Rhea" id="RHEA:10840"/>
        <dbReference type="ChEBI" id="CHEBI:15377"/>
        <dbReference type="ChEBI" id="CHEBI:43474"/>
        <dbReference type="ChEBI" id="CHEBI:57590"/>
        <dbReference type="ChEBI" id="CHEBI:57926"/>
        <dbReference type="EC" id="4.2.3.1"/>
    </reaction>
</comment>
<dbReference type="SUPFAM" id="SSF53686">
    <property type="entry name" value="Tryptophan synthase beta subunit-like PLP-dependent enzymes"/>
    <property type="match status" value="1"/>
</dbReference>
<evidence type="ECO:0000256" key="7">
    <source>
        <dbReference type="ARBA" id="ARBA00022605"/>
    </source>
</evidence>
<dbReference type="PROSITE" id="PS00165">
    <property type="entry name" value="DEHYDRATASE_SER_THR"/>
    <property type="match status" value="1"/>
</dbReference>
<dbReference type="InterPro" id="IPR001926">
    <property type="entry name" value="TrpB-like_PALP"/>
</dbReference>
<keyword evidence="9 12" id="KW-0663">Pyridoxal phosphate</keyword>
<sequence>MQNKYTSTRNDKVAIDAKAAIYKGFSDDKGLFVLPNLKDIKINIDNLQTQSYGEIAYQILKVLLPDFSAEEIKASIQGAYHDSFDDDKITPLKKVADFHILELFHGPTSAFKDVGLQMLPQLMNRVINDEERVMILTATSGDTGTAALKGFKDINNVGISVFYPENGVSNIQEKQMYTTFGKNTNVTAISGNFDDAQTNVKKLFNDETLKQAIGKNVSLSSANSINIGRLIPQIVYYFDAYKQLLQNGDIKNGQKVNFTVPTGNFGNVLAGYYAKLMGLPINKLIIACNQNNVIADFFNHGVYDRNRDFIKTLAPSMDIQISSNFERLLYYKSNGNADYVKSIMQNLETTGRMQVEPDILASIKDDFYCNYCSDEDIKKEIRTVFDQYGYLMDPHTAVGYKVMREYQKSDDQHLNILLSTASPYKFIQAVSKALGLSGGSSDQESIQNIHAKTGFPIPTNIENLWKQTSQRPSHIAVKDMKKYVENNVKELWK</sequence>